<reference evidence="3" key="1">
    <citation type="submission" date="2019-12" db="EMBL/GenBank/DDBJ databases">
        <title>Actinomadura physcomitrii sp. nov., a novel actinomycete isolated from moss [Physcomitrium sphaericum (Ludw) Fuernr].</title>
        <authorList>
            <person name="Zhuang X."/>
        </authorList>
    </citation>
    <scope>NUCLEOTIDE SEQUENCE [LARGE SCALE GENOMIC DNA]</scope>
    <source>
        <strain evidence="3">LD22</strain>
    </source>
</reference>
<gene>
    <name evidence="3" type="ORF">F8568_014805</name>
</gene>
<dbReference type="CDD" id="cd07823">
    <property type="entry name" value="SRPBCC_5"/>
    <property type="match status" value="1"/>
</dbReference>
<keyword evidence="2" id="KW-0812">Transmembrane</keyword>
<dbReference type="AlphaFoldDB" id="A0A6I4M774"/>
<dbReference type="InterPro" id="IPR010419">
    <property type="entry name" value="CO_DH_gsu"/>
</dbReference>
<accession>A0A6I4M774</accession>
<feature type="transmembrane region" description="Helical" evidence="2">
    <location>
        <begin position="210"/>
        <end position="231"/>
    </location>
</feature>
<name>A0A6I4M774_9ACTN</name>
<comment type="caution">
    <text evidence="3">The sequence shown here is derived from an EMBL/GenBank/DDBJ whole genome shotgun (WGS) entry which is preliminary data.</text>
</comment>
<dbReference type="PANTHER" id="PTHR38588">
    <property type="entry name" value="BLL0334 PROTEIN"/>
    <property type="match status" value="1"/>
</dbReference>
<sequence>MELTNTFTVNLPVADAWHFLTDLERVAPCLPGASVVDVDGDEYRGLVKVKVGPVSVSYTGTARFVERDDKVHRAVIRAEGRDVGGQGNAAATVTATLAEQGTATLVSVRTQLALSGRAAQFGRGVIADISNKLLGQFVERLEVAVARSGVAQEAGTPPERPGPAVANGNGLAGVRGTGDLAVAAVADPAASDVEPLDLTAGLGGVLLRRALPAAGAVAAVAALITVLVAAFRRRPAVPAATLVINLPAAPVAPAIAHHRKGDR</sequence>
<dbReference type="Pfam" id="PF06240">
    <property type="entry name" value="COXG"/>
    <property type="match status" value="1"/>
</dbReference>
<dbReference type="Gene3D" id="3.30.530.20">
    <property type="match status" value="1"/>
</dbReference>
<dbReference type="Proteomes" id="UP000462055">
    <property type="component" value="Unassembled WGS sequence"/>
</dbReference>
<dbReference type="InterPro" id="IPR023393">
    <property type="entry name" value="START-like_dom_sf"/>
</dbReference>
<keyword evidence="4" id="KW-1185">Reference proteome</keyword>
<evidence type="ECO:0000256" key="2">
    <source>
        <dbReference type="SAM" id="Phobius"/>
    </source>
</evidence>
<proteinExistence type="predicted"/>
<evidence type="ECO:0000313" key="4">
    <source>
        <dbReference type="Proteomes" id="UP000462055"/>
    </source>
</evidence>
<feature type="region of interest" description="Disordered" evidence="1">
    <location>
        <begin position="151"/>
        <end position="170"/>
    </location>
</feature>
<dbReference type="RefSeq" id="WP_151594120.1">
    <property type="nucleotide sequence ID" value="NZ_WBMS02000010.1"/>
</dbReference>
<organism evidence="3 4">
    <name type="scientific">Actinomadura physcomitrii</name>
    <dbReference type="NCBI Taxonomy" id="2650748"/>
    <lineage>
        <taxon>Bacteria</taxon>
        <taxon>Bacillati</taxon>
        <taxon>Actinomycetota</taxon>
        <taxon>Actinomycetes</taxon>
        <taxon>Streptosporangiales</taxon>
        <taxon>Thermomonosporaceae</taxon>
        <taxon>Actinomadura</taxon>
    </lineage>
</organism>
<evidence type="ECO:0000256" key="1">
    <source>
        <dbReference type="SAM" id="MobiDB-lite"/>
    </source>
</evidence>
<evidence type="ECO:0000313" key="3">
    <source>
        <dbReference type="EMBL" id="MWA01623.1"/>
    </source>
</evidence>
<dbReference type="SUPFAM" id="SSF55961">
    <property type="entry name" value="Bet v1-like"/>
    <property type="match status" value="1"/>
</dbReference>
<dbReference type="PANTHER" id="PTHR38588:SF1">
    <property type="entry name" value="BLL0334 PROTEIN"/>
    <property type="match status" value="1"/>
</dbReference>
<keyword evidence="2" id="KW-1133">Transmembrane helix</keyword>
<protein>
    <submittedName>
        <fullName evidence="3">Carbon monoxide dehydrogenase</fullName>
    </submittedName>
</protein>
<dbReference type="EMBL" id="WBMS02000010">
    <property type="protein sequence ID" value="MWA01623.1"/>
    <property type="molecule type" value="Genomic_DNA"/>
</dbReference>
<keyword evidence="2" id="KW-0472">Membrane</keyword>